<feature type="compositionally biased region" description="Basic and acidic residues" evidence="4">
    <location>
        <begin position="54"/>
        <end position="66"/>
    </location>
</feature>
<sequence length="271" mass="30371">MSRFAAVRIDGHSHCMHHSALQHELHNLPHGLDEPHAPQYHHSLEQKQGQGQEQGREQSTHTEDSARVSLIRSPKRTAFEASPALPTQADKASQQQQQQQQQQQHGIVGPAKRPNQRIHSDNEARSDDLTVKTMSNSEPSIPTSFSTHSNSSTGQDADDAPNAHHDDADRADAFEQAASTDNNHVAFDVPLVASVHETWPAKDYERALQPTDLYICKGCGYFTDCVHYRCRTCADYDLCPACFEAIFDNHQQEPKCQHPKSSFMYMCDGFD</sequence>
<feature type="compositionally biased region" description="Polar residues" evidence="4">
    <location>
        <begin position="132"/>
        <end position="155"/>
    </location>
</feature>
<evidence type="ECO:0000259" key="5">
    <source>
        <dbReference type="PROSITE" id="PS01357"/>
    </source>
</evidence>
<evidence type="ECO:0000313" key="7">
    <source>
        <dbReference type="Proteomes" id="UP000007799"/>
    </source>
</evidence>
<organism evidence="7">
    <name type="scientific">Salpingoeca rosetta (strain ATCC 50818 / BSB-021)</name>
    <dbReference type="NCBI Taxonomy" id="946362"/>
    <lineage>
        <taxon>Eukaryota</taxon>
        <taxon>Choanoflagellata</taxon>
        <taxon>Craspedida</taxon>
        <taxon>Salpingoecidae</taxon>
        <taxon>Salpingoeca</taxon>
    </lineage>
</organism>
<dbReference type="AlphaFoldDB" id="F2UQG5"/>
<keyword evidence="1" id="KW-0479">Metal-binding</keyword>
<evidence type="ECO:0000256" key="4">
    <source>
        <dbReference type="SAM" id="MobiDB-lite"/>
    </source>
</evidence>
<gene>
    <name evidence="6" type="ORF">PTSG_10154</name>
</gene>
<dbReference type="GO" id="GO:0008270">
    <property type="term" value="F:zinc ion binding"/>
    <property type="evidence" value="ECO:0007669"/>
    <property type="project" value="UniProtKB-KW"/>
</dbReference>
<dbReference type="GeneID" id="16069021"/>
<dbReference type="InParanoid" id="F2UQG5"/>
<evidence type="ECO:0000256" key="3">
    <source>
        <dbReference type="ARBA" id="ARBA00022833"/>
    </source>
</evidence>
<dbReference type="EMBL" id="GL832989">
    <property type="protein sequence ID" value="EGD79870.1"/>
    <property type="molecule type" value="Genomic_DNA"/>
</dbReference>
<evidence type="ECO:0000256" key="1">
    <source>
        <dbReference type="ARBA" id="ARBA00022723"/>
    </source>
</evidence>
<dbReference type="PROSITE" id="PS01357">
    <property type="entry name" value="ZF_ZZ_1"/>
    <property type="match status" value="1"/>
</dbReference>
<keyword evidence="3" id="KW-0862">Zinc</keyword>
<dbReference type="Gene3D" id="3.30.60.90">
    <property type="match status" value="1"/>
</dbReference>
<evidence type="ECO:0000256" key="2">
    <source>
        <dbReference type="ARBA" id="ARBA00022771"/>
    </source>
</evidence>
<dbReference type="InterPro" id="IPR000433">
    <property type="entry name" value="Znf_ZZ"/>
</dbReference>
<keyword evidence="7" id="KW-1185">Reference proteome</keyword>
<reference evidence="6" key="1">
    <citation type="submission" date="2009-08" db="EMBL/GenBank/DDBJ databases">
        <title>Annotation of Salpingoeca rosetta.</title>
        <authorList>
            <consortium name="The Broad Institute Genome Sequencing Platform"/>
            <person name="Russ C."/>
            <person name="Cuomo C."/>
            <person name="Burger G."/>
            <person name="Gray M.W."/>
            <person name="Holland P.W.H."/>
            <person name="King N."/>
            <person name="Lang F.B.F."/>
            <person name="Roger A.J."/>
            <person name="Ruiz-Trillo I."/>
            <person name="Young S.K."/>
            <person name="Zeng Q."/>
            <person name="Gargeya S."/>
            <person name="Alvarado L."/>
            <person name="Berlin A."/>
            <person name="Chapman S.B."/>
            <person name="Chen Z."/>
            <person name="Freedman E."/>
            <person name="Gellesch M."/>
            <person name="Goldberg J."/>
            <person name="Griggs A."/>
            <person name="Gujja S."/>
            <person name="Heilman E."/>
            <person name="Heiman D."/>
            <person name="Howarth C."/>
            <person name="Mehta T."/>
            <person name="Neiman D."/>
            <person name="Pearson M."/>
            <person name="Roberts A."/>
            <person name="Saif S."/>
            <person name="Shea T."/>
            <person name="Shenoy N."/>
            <person name="Sisk P."/>
            <person name="Stolte C."/>
            <person name="Sykes S."/>
            <person name="White J."/>
            <person name="Yandava C."/>
            <person name="Haas B."/>
            <person name="Nusbaum C."/>
            <person name="Birren B."/>
        </authorList>
    </citation>
    <scope>NUCLEOTIDE SEQUENCE [LARGE SCALE GENOMIC DNA]</scope>
    <source>
        <strain evidence="6">ATCC 50818</strain>
    </source>
</reference>
<dbReference type="RefSeq" id="XP_004988491.1">
    <property type="nucleotide sequence ID" value="XM_004988434.1"/>
</dbReference>
<evidence type="ECO:0000313" key="6">
    <source>
        <dbReference type="EMBL" id="EGD79870.1"/>
    </source>
</evidence>
<keyword evidence="2" id="KW-0863">Zinc-finger</keyword>
<feature type="compositionally biased region" description="Basic and acidic residues" evidence="4">
    <location>
        <begin position="118"/>
        <end position="130"/>
    </location>
</feature>
<feature type="compositionally biased region" description="Low complexity" evidence="4">
    <location>
        <begin position="94"/>
        <end position="104"/>
    </location>
</feature>
<dbReference type="Pfam" id="PF00569">
    <property type="entry name" value="ZZ"/>
    <property type="match status" value="1"/>
</dbReference>
<protein>
    <recommendedName>
        <fullName evidence="5">ZZ-type domain-containing protein</fullName>
    </recommendedName>
</protein>
<proteinExistence type="predicted"/>
<dbReference type="SUPFAM" id="SSF57850">
    <property type="entry name" value="RING/U-box"/>
    <property type="match status" value="1"/>
</dbReference>
<dbReference type="KEGG" id="sre:PTSG_10154"/>
<feature type="region of interest" description="Disordered" evidence="4">
    <location>
        <begin position="43"/>
        <end position="166"/>
    </location>
</feature>
<dbReference type="Proteomes" id="UP000007799">
    <property type="component" value="Unassembled WGS sequence"/>
</dbReference>
<feature type="domain" description="ZZ-type" evidence="5">
    <location>
        <begin position="216"/>
        <end position="242"/>
    </location>
</feature>
<name>F2UQG5_SALR5</name>
<accession>F2UQG5</accession>
<dbReference type="InterPro" id="IPR043145">
    <property type="entry name" value="Znf_ZZ_sf"/>
</dbReference>